<comment type="caution">
    <text evidence="2">The sequence shown here is derived from an EMBL/GenBank/DDBJ whole genome shotgun (WGS) entry which is preliminary data.</text>
</comment>
<keyword evidence="1" id="KW-0472">Membrane</keyword>
<sequence>MLNEEIKIDTPGWFKALHLAVMCVFSIVIASFTYIGLYTGFELTLLIVAKAVFYSYLVFTVFMNIRCLKYYGVHFVIKNNKVYYHKNTAITEYELDELEFEEYALSGIYKIQTKNGDVLAIMHSWLPGGQILVSNLGRCID</sequence>
<dbReference type="Proteomes" id="UP001231915">
    <property type="component" value="Unassembled WGS sequence"/>
</dbReference>
<accession>A0ABT7EGT1</accession>
<feature type="transmembrane region" description="Helical" evidence="1">
    <location>
        <begin position="12"/>
        <end position="37"/>
    </location>
</feature>
<dbReference type="RefSeq" id="WP_284136430.1">
    <property type="nucleotide sequence ID" value="NZ_JASJUT010000001.1"/>
</dbReference>
<keyword evidence="3" id="KW-1185">Reference proteome</keyword>
<protein>
    <submittedName>
        <fullName evidence="2">Uncharacterized protein</fullName>
    </submittedName>
</protein>
<reference evidence="2 3" key="1">
    <citation type="submission" date="2023-05" db="EMBL/GenBank/DDBJ databases">
        <title>Pseudoalteromonas ardens sp. nov., Pseudoalteromonas obscura sp. nov., and Pseudoalteromonas umbrosa sp. nov., isolated from the coral Montipora capitata.</title>
        <authorList>
            <person name="Thomas E.M."/>
            <person name="Smith E.M."/>
            <person name="Papke E."/>
            <person name="Shlafstein M.D."/>
            <person name="Oline D.K."/>
            <person name="Videau P."/>
            <person name="Saw J.H."/>
            <person name="Strangman W.K."/>
            <person name="Ushijima B."/>
        </authorList>
    </citation>
    <scope>NUCLEOTIDE SEQUENCE [LARGE SCALE GENOMIC DNA]</scope>
    <source>
        <strain evidence="2 3">P94</strain>
    </source>
</reference>
<evidence type="ECO:0000256" key="1">
    <source>
        <dbReference type="SAM" id="Phobius"/>
    </source>
</evidence>
<feature type="transmembrane region" description="Helical" evidence="1">
    <location>
        <begin position="43"/>
        <end position="65"/>
    </location>
</feature>
<organism evidence="2 3">
    <name type="scientific">Pseudoalteromonas obscura</name>
    <dbReference type="NCBI Taxonomy" id="3048491"/>
    <lineage>
        <taxon>Bacteria</taxon>
        <taxon>Pseudomonadati</taxon>
        <taxon>Pseudomonadota</taxon>
        <taxon>Gammaproteobacteria</taxon>
        <taxon>Alteromonadales</taxon>
        <taxon>Pseudoalteromonadaceae</taxon>
        <taxon>Pseudoalteromonas</taxon>
    </lineage>
</organism>
<proteinExistence type="predicted"/>
<evidence type="ECO:0000313" key="3">
    <source>
        <dbReference type="Proteomes" id="UP001231915"/>
    </source>
</evidence>
<keyword evidence="1" id="KW-1133">Transmembrane helix</keyword>
<evidence type="ECO:0000313" key="2">
    <source>
        <dbReference type="EMBL" id="MDK2594246.1"/>
    </source>
</evidence>
<dbReference type="EMBL" id="JASJUT010000001">
    <property type="protein sequence ID" value="MDK2594246.1"/>
    <property type="molecule type" value="Genomic_DNA"/>
</dbReference>
<gene>
    <name evidence="2" type="ORF">QNM18_04055</name>
</gene>
<keyword evidence="1" id="KW-0812">Transmembrane</keyword>
<name>A0ABT7EGT1_9GAMM</name>